<dbReference type="EMBL" id="BARW01009391">
    <property type="protein sequence ID" value="GAI79900.1"/>
    <property type="molecule type" value="Genomic_DNA"/>
</dbReference>
<sequence>MIDVIASPYKVTVFPCKAYGSFTTLKEAVIDRFSKYPDREKIILYFGDWDPTGKDADRSLQKNLLEYGFGEVKIKLERIAIWDWQAKQRNLKSIPAKETDTRYKKFVEKHGKETWELDIKMLIKMDKRLGLKPDWGEW</sequence>
<protein>
    <recommendedName>
        <fullName evidence="2">DUF2399 domain-containing protein</fullName>
    </recommendedName>
</protein>
<evidence type="ECO:0000313" key="1">
    <source>
        <dbReference type="EMBL" id="GAI79900.1"/>
    </source>
</evidence>
<organism evidence="1">
    <name type="scientific">marine sediment metagenome</name>
    <dbReference type="NCBI Taxonomy" id="412755"/>
    <lineage>
        <taxon>unclassified sequences</taxon>
        <taxon>metagenomes</taxon>
        <taxon>ecological metagenomes</taxon>
    </lineage>
</organism>
<evidence type="ECO:0008006" key="2">
    <source>
        <dbReference type="Google" id="ProtNLM"/>
    </source>
</evidence>
<reference evidence="1" key="1">
    <citation type="journal article" date="2014" name="Front. Microbiol.">
        <title>High frequency of phylogenetically diverse reductive dehalogenase-homologous genes in deep subseafloor sedimentary metagenomes.</title>
        <authorList>
            <person name="Kawai M."/>
            <person name="Futagami T."/>
            <person name="Toyoda A."/>
            <person name="Takaki Y."/>
            <person name="Nishi S."/>
            <person name="Hori S."/>
            <person name="Arai W."/>
            <person name="Tsubouchi T."/>
            <person name="Morono Y."/>
            <person name="Uchiyama I."/>
            <person name="Ito T."/>
            <person name="Fujiyama A."/>
            <person name="Inagaki F."/>
            <person name="Takami H."/>
        </authorList>
    </citation>
    <scope>NUCLEOTIDE SEQUENCE</scope>
    <source>
        <strain evidence="1">Expedition CK06-06</strain>
    </source>
</reference>
<proteinExistence type="predicted"/>
<gene>
    <name evidence="1" type="ORF">S12H4_18907</name>
</gene>
<name>X1SX38_9ZZZZ</name>
<accession>X1SX38</accession>
<comment type="caution">
    <text evidence="1">The sequence shown here is derived from an EMBL/GenBank/DDBJ whole genome shotgun (WGS) entry which is preliminary data.</text>
</comment>
<dbReference type="AlphaFoldDB" id="X1SX38"/>